<name>A0A1I8ATN0_9BILA</name>
<dbReference type="GO" id="GO:0000915">
    <property type="term" value="P:actomyosin contractile ring assembly"/>
    <property type="evidence" value="ECO:0007669"/>
    <property type="project" value="TreeGrafter"/>
</dbReference>
<dbReference type="Gene3D" id="2.30.29.30">
    <property type="entry name" value="Pleckstrin-homology domain (PH domain)/Phosphotyrosine-binding domain (PTB)"/>
    <property type="match status" value="1"/>
</dbReference>
<keyword evidence="1" id="KW-1185">Reference proteome</keyword>
<protein>
    <submittedName>
        <fullName evidence="2">PH domain-containing protein</fullName>
    </submittedName>
</protein>
<sequence>MGHPENCLEKCILDIDVFSSGDVVKFYDYPDDDGVKEPRAYMDLAKVANERILRATPEVCPRPNTFFVDIYINTSSYSVEKPSYVLKRVLLSADTSELCEAWMEMLNKTVRAVRRRVI</sequence>
<dbReference type="Proteomes" id="UP000095287">
    <property type="component" value="Unplaced"/>
</dbReference>
<dbReference type="GO" id="GO:0000281">
    <property type="term" value="P:mitotic cytokinesis"/>
    <property type="evidence" value="ECO:0007669"/>
    <property type="project" value="TreeGrafter"/>
</dbReference>
<organism evidence="1 2">
    <name type="scientific">Steinernema glaseri</name>
    <dbReference type="NCBI Taxonomy" id="37863"/>
    <lineage>
        <taxon>Eukaryota</taxon>
        <taxon>Metazoa</taxon>
        <taxon>Ecdysozoa</taxon>
        <taxon>Nematoda</taxon>
        <taxon>Chromadorea</taxon>
        <taxon>Rhabditida</taxon>
        <taxon>Tylenchina</taxon>
        <taxon>Panagrolaimomorpha</taxon>
        <taxon>Strongyloidoidea</taxon>
        <taxon>Steinernematidae</taxon>
        <taxon>Steinernema</taxon>
    </lineage>
</organism>
<evidence type="ECO:0000313" key="1">
    <source>
        <dbReference type="Proteomes" id="UP000095287"/>
    </source>
</evidence>
<evidence type="ECO:0000313" key="2">
    <source>
        <dbReference type="WBParaSite" id="L893_g8952.t1"/>
    </source>
</evidence>
<dbReference type="GO" id="GO:0005826">
    <property type="term" value="C:actomyosin contractile ring"/>
    <property type="evidence" value="ECO:0007669"/>
    <property type="project" value="TreeGrafter"/>
</dbReference>
<accession>A0A1I8ATN0</accession>
<dbReference type="InterPro" id="IPR051364">
    <property type="entry name" value="Cytokinesis/Rho-signaling"/>
</dbReference>
<dbReference type="WBParaSite" id="L893_g8952.t1">
    <property type="protein sequence ID" value="L893_g8952.t1"/>
    <property type="gene ID" value="L893_g8952"/>
</dbReference>
<dbReference type="PANTHER" id="PTHR21538">
    <property type="entry name" value="ANILLIN/RHOTEKIN RTKN"/>
    <property type="match status" value="1"/>
</dbReference>
<dbReference type="InterPro" id="IPR011993">
    <property type="entry name" value="PH-like_dom_sf"/>
</dbReference>
<dbReference type="SUPFAM" id="SSF50729">
    <property type="entry name" value="PH domain-like"/>
    <property type="match status" value="1"/>
</dbReference>
<dbReference type="PANTHER" id="PTHR21538:SF23">
    <property type="entry name" value="ANILLIN"/>
    <property type="match status" value="1"/>
</dbReference>
<dbReference type="GO" id="GO:0031106">
    <property type="term" value="P:septin ring organization"/>
    <property type="evidence" value="ECO:0007669"/>
    <property type="project" value="TreeGrafter"/>
</dbReference>
<dbReference type="AlphaFoldDB" id="A0A1I8ATN0"/>
<reference evidence="2" key="1">
    <citation type="submission" date="2016-11" db="UniProtKB">
        <authorList>
            <consortium name="WormBaseParasite"/>
        </authorList>
    </citation>
    <scope>IDENTIFICATION</scope>
</reference>
<proteinExistence type="predicted"/>